<dbReference type="OrthoDB" id="9795415at2"/>
<proteinExistence type="predicted"/>
<sequence length="327" mass="34998">MRVLITGATSLLGRAIAKTLLERGDSVAVLQRRPCGLQVDEYLGDITDGALVSRAMAGADAVIHLAARVSVVGPWAEFQRTNVEGTRTVLEAAREAACSRFIQVSSPSVAHSGTSLVGAAAEPADPKGARGSYARSKALAEQMVLTAENMAVVAVRPHLVWGPGDTQLVARIVERARQGRLAVVGSGMALIDTTYTDNARDAIVAALDRAPDLSGRALVISNGEPRPVQELFDRMASAAKLSPARLKVPTVLARAGGRLVEGIWNLTGRQDDPPMTAFLAEQLSTAHWFDQRETRRLLDWTPAVSLDEGFQALTRWYAPEQRSSSEA</sequence>
<keyword evidence="3" id="KW-1185">Reference proteome</keyword>
<dbReference type="HOGENOM" id="CLU_007383_6_1_6"/>
<dbReference type="EMBL" id="AAOA02000004">
    <property type="protein sequence ID" value="EAQ97161.2"/>
    <property type="molecule type" value="Genomic_DNA"/>
</dbReference>
<comment type="caution">
    <text evidence="2">The sequence shown here is derived from an EMBL/GenBank/DDBJ whole genome shotgun (WGS) entry which is preliminary data.</text>
</comment>
<accession>A4A9J4</accession>
<dbReference type="InterPro" id="IPR050177">
    <property type="entry name" value="Lipid_A_modif_metabolic_enz"/>
</dbReference>
<gene>
    <name evidence="2" type="ORF">KT71_07274</name>
</gene>
<dbReference type="PANTHER" id="PTHR43245:SF51">
    <property type="entry name" value="SHORT CHAIN DEHYDROGENASE_REDUCTASE FAMILY 42E, MEMBER 2"/>
    <property type="match status" value="1"/>
</dbReference>
<feature type="domain" description="NAD-dependent epimerase/dehydratase" evidence="1">
    <location>
        <begin position="3"/>
        <end position="217"/>
    </location>
</feature>
<reference evidence="2 3" key="2">
    <citation type="journal article" date="2009" name="PLoS ONE">
        <title>The photosynthetic apparatus and its regulation in the aerobic gammaproteobacterium Congregibacter litoralis gen. nov., sp. nov.</title>
        <authorList>
            <person name="Spring S."/>
            <person name="Lunsdorf H."/>
            <person name="Fuchs B.M."/>
            <person name="Tindall B.J."/>
        </authorList>
    </citation>
    <scope>NUCLEOTIDE SEQUENCE [LARGE SCALE GENOMIC DNA]</scope>
    <source>
        <strain evidence="2">KT71</strain>
    </source>
</reference>
<dbReference type="AlphaFoldDB" id="A4A9J4"/>
<protein>
    <submittedName>
        <fullName evidence="2">Nucleoside-diphosphate-sugar epimerase</fullName>
    </submittedName>
</protein>
<dbReference type="RefSeq" id="WP_023660323.1">
    <property type="nucleotide sequence ID" value="NZ_CM002299.1"/>
</dbReference>
<organism evidence="2 3">
    <name type="scientific">Congregibacter litoralis KT71</name>
    <dbReference type="NCBI Taxonomy" id="314285"/>
    <lineage>
        <taxon>Bacteria</taxon>
        <taxon>Pseudomonadati</taxon>
        <taxon>Pseudomonadota</taxon>
        <taxon>Gammaproteobacteria</taxon>
        <taxon>Cellvibrionales</taxon>
        <taxon>Halieaceae</taxon>
        <taxon>Congregibacter</taxon>
    </lineage>
</organism>
<reference evidence="2 3" key="1">
    <citation type="journal article" date="2007" name="Proc. Natl. Acad. Sci. U.S.A.">
        <title>Characterization of a marine gammaproteobacterium capable of aerobic anoxygenic photosynthesis.</title>
        <authorList>
            <person name="Fuchs B.M."/>
            <person name="Spring S."/>
            <person name="Teeling H."/>
            <person name="Quast C."/>
            <person name="Wulf J."/>
            <person name="Schattenhofer M."/>
            <person name="Yan S."/>
            <person name="Ferriera S."/>
            <person name="Johnson J."/>
            <person name="Glockner F.O."/>
            <person name="Amann R."/>
        </authorList>
    </citation>
    <scope>NUCLEOTIDE SEQUENCE [LARGE SCALE GENOMIC DNA]</scope>
    <source>
        <strain evidence="2">KT71</strain>
    </source>
</reference>
<dbReference type="eggNOG" id="COG0451">
    <property type="taxonomic scope" value="Bacteria"/>
</dbReference>
<dbReference type="STRING" id="314285.KT71_07274"/>
<dbReference type="InterPro" id="IPR001509">
    <property type="entry name" value="Epimerase_deHydtase"/>
</dbReference>
<dbReference type="Proteomes" id="UP000019205">
    <property type="component" value="Chromosome"/>
</dbReference>
<evidence type="ECO:0000313" key="3">
    <source>
        <dbReference type="Proteomes" id="UP000019205"/>
    </source>
</evidence>
<evidence type="ECO:0000313" key="2">
    <source>
        <dbReference type="EMBL" id="EAQ97161.2"/>
    </source>
</evidence>
<dbReference type="SUPFAM" id="SSF51735">
    <property type="entry name" value="NAD(P)-binding Rossmann-fold domains"/>
    <property type="match status" value="1"/>
</dbReference>
<dbReference type="InterPro" id="IPR036291">
    <property type="entry name" value="NAD(P)-bd_dom_sf"/>
</dbReference>
<evidence type="ECO:0000259" key="1">
    <source>
        <dbReference type="Pfam" id="PF01370"/>
    </source>
</evidence>
<dbReference type="Gene3D" id="3.40.50.720">
    <property type="entry name" value="NAD(P)-binding Rossmann-like Domain"/>
    <property type="match status" value="1"/>
</dbReference>
<name>A4A9J4_9GAMM</name>
<dbReference type="PANTHER" id="PTHR43245">
    <property type="entry name" value="BIFUNCTIONAL POLYMYXIN RESISTANCE PROTEIN ARNA"/>
    <property type="match status" value="1"/>
</dbReference>
<dbReference type="Pfam" id="PF01370">
    <property type="entry name" value="Epimerase"/>
    <property type="match status" value="1"/>
</dbReference>